<dbReference type="EMBL" id="NJAI01000006">
    <property type="protein sequence ID" value="PHM53761.1"/>
    <property type="molecule type" value="Genomic_DNA"/>
</dbReference>
<accession>A0A2G0Q3I8</accession>
<evidence type="ECO:0000313" key="1">
    <source>
        <dbReference type="EMBL" id="PHM52007.1"/>
    </source>
</evidence>
<dbReference type="RefSeq" id="WP_157104603.1">
    <property type="nucleotide sequence ID" value="NZ_CAWNQJ010000013.1"/>
</dbReference>
<dbReference type="AlphaFoldDB" id="A0A2G0Q3I8"/>
<evidence type="ECO:0000313" key="4">
    <source>
        <dbReference type="Proteomes" id="UP000225433"/>
    </source>
</evidence>
<sequence>MLIIDGEDTFTSMLKTLFISMGESAQLIKVQGEINFYPYDLVVAG</sequence>
<evidence type="ECO:0000313" key="2">
    <source>
        <dbReference type="EMBL" id="PHM52967.1"/>
    </source>
</evidence>
<protein>
    <submittedName>
        <fullName evidence="3">Uncharacterized protein</fullName>
    </submittedName>
</protein>
<dbReference type="Proteomes" id="UP000225433">
    <property type="component" value="Unassembled WGS sequence"/>
</dbReference>
<dbReference type="EMBL" id="NJAI01000007">
    <property type="protein sequence ID" value="PHM52967.1"/>
    <property type="molecule type" value="Genomic_DNA"/>
</dbReference>
<comment type="caution">
    <text evidence="3">The sequence shown here is derived from an EMBL/GenBank/DDBJ whole genome shotgun (WGS) entry which is preliminary data.</text>
</comment>
<dbReference type="EMBL" id="NJAI01000011">
    <property type="protein sequence ID" value="PHM52007.1"/>
    <property type="molecule type" value="Genomic_DNA"/>
</dbReference>
<gene>
    <name evidence="3" type="ORF">Xhom_03762</name>
    <name evidence="2" type="ORF">Xhom_03849</name>
    <name evidence="1" type="ORF">Xhom_04656</name>
</gene>
<reference evidence="3 4" key="1">
    <citation type="journal article" date="2017" name="Nat. Microbiol.">
        <title>Natural product diversity associated with the nematode symbionts Photorhabdus and Xenorhabdus.</title>
        <authorList>
            <person name="Tobias N.J."/>
            <person name="Wolff H."/>
            <person name="Djahanschiri B."/>
            <person name="Grundmann F."/>
            <person name="Kronenwerth M."/>
            <person name="Shi Y.M."/>
            <person name="Simonyi S."/>
            <person name="Grun P."/>
            <person name="Shapiro-Ilan D."/>
            <person name="Pidot S.J."/>
            <person name="Stinear T.P."/>
            <person name="Ebersberger I."/>
            <person name="Bode H.B."/>
        </authorList>
    </citation>
    <scope>NUCLEOTIDE SEQUENCE [LARGE SCALE GENOMIC DNA]</scope>
    <source>
        <strain evidence="3 4">DSM 17903</strain>
    </source>
</reference>
<organism evidence="3 4">
    <name type="scientific">Xenorhabdus hominickii</name>
    <dbReference type="NCBI Taxonomy" id="351679"/>
    <lineage>
        <taxon>Bacteria</taxon>
        <taxon>Pseudomonadati</taxon>
        <taxon>Pseudomonadota</taxon>
        <taxon>Gammaproteobacteria</taxon>
        <taxon>Enterobacterales</taxon>
        <taxon>Morganellaceae</taxon>
        <taxon>Xenorhabdus</taxon>
    </lineage>
</organism>
<evidence type="ECO:0000313" key="3">
    <source>
        <dbReference type="EMBL" id="PHM53761.1"/>
    </source>
</evidence>
<name>A0A2G0Q3I8_XENHO</name>
<proteinExistence type="predicted"/>